<dbReference type="InterPro" id="IPR047574">
    <property type="entry name" value="AD"/>
</dbReference>
<gene>
    <name evidence="3" type="primary">LOC108682932</name>
</gene>
<dbReference type="Gene3D" id="2.30.30.100">
    <property type="match status" value="1"/>
</dbReference>
<sequence>MESEMASAECTNAKSVSNTFDSHPVYSNDPRKLHSLIHSYISVTVRNQKPISGWVHTVDPVSESFVLVNFTADGSTVQDVILVPGYNVTGVRLHPHVASENMKEKIDFTFKQNETRFSRAELDRRRNVLCVWLKDNRVPYTMKANDCLEVLRFATIKPPYTPQSIVCTNEVVLDKLLKLLQDCPQLIL</sequence>
<dbReference type="OrthoDB" id="77463at2759"/>
<dbReference type="Proteomes" id="UP000694843">
    <property type="component" value="Unplaced"/>
</dbReference>
<protein>
    <submittedName>
        <fullName evidence="3">Gem-associated protein 6</fullName>
    </submittedName>
</protein>
<accession>A0A8B7PNA1</accession>
<dbReference type="GO" id="GO:0032797">
    <property type="term" value="C:SMN complex"/>
    <property type="evidence" value="ECO:0007669"/>
    <property type="project" value="TreeGrafter"/>
</dbReference>
<dbReference type="PANTHER" id="PTHR14710:SF2">
    <property type="entry name" value="GEM-ASSOCIATED PROTEIN 6"/>
    <property type="match status" value="1"/>
</dbReference>
<dbReference type="InterPro" id="IPR009422">
    <property type="entry name" value="Gemin6"/>
</dbReference>
<dbReference type="KEGG" id="hazt:108682932"/>
<proteinExistence type="predicted"/>
<reference evidence="3" key="1">
    <citation type="submission" date="2025-08" db="UniProtKB">
        <authorList>
            <consortium name="RefSeq"/>
        </authorList>
    </citation>
    <scope>IDENTIFICATION</scope>
    <source>
        <tissue evidence="3">Whole organism</tissue>
    </source>
</reference>
<dbReference type="AlphaFoldDB" id="A0A8B7PNA1"/>
<dbReference type="InterPro" id="IPR046856">
    <property type="entry name" value="Gemin6_C"/>
</dbReference>
<dbReference type="GO" id="GO:0000245">
    <property type="term" value="P:spliceosomal complex assembly"/>
    <property type="evidence" value="ECO:0007669"/>
    <property type="project" value="InterPro"/>
</dbReference>
<evidence type="ECO:0000259" key="1">
    <source>
        <dbReference type="PROSITE" id="PS52001"/>
    </source>
</evidence>
<evidence type="ECO:0000313" key="3">
    <source>
        <dbReference type="RefSeq" id="XP_018027678.1"/>
    </source>
</evidence>
<dbReference type="OMA" id="LEWEDYV"/>
<dbReference type="InterPro" id="IPR046857">
    <property type="entry name" value="Gemin6_Sm-like_dom"/>
</dbReference>
<dbReference type="RefSeq" id="XP_018027678.1">
    <property type="nucleotide sequence ID" value="XM_018172189.2"/>
</dbReference>
<evidence type="ECO:0000313" key="2">
    <source>
        <dbReference type="Proteomes" id="UP000694843"/>
    </source>
</evidence>
<name>A0A8B7PNA1_HYAAZ</name>
<dbReference type="Pfam" id="PF20417">
    <property type="entry name" value="Gemin6_C"/>
    <property type="match status" value="1"/>
</dbReference>
<dbReference type="PANTHER" id="PTHR14710">
    <property type="entry name" value="GEM-ASSOCIATED PROTEIN 6"/>
    <property type="match status" value="1"/>
</dbReference>
<organism evidence="2 3">
    <name type="scientific">Hyalella azteca</name>
    <name type="common">Amphipod</name>
    <dbReference type="NCBI Taxonomy" id="294128"/>
    <lineage>
        <taxon>Eukaryota</taxon>
        <taxon>Metazoa</taxon>
        <taxon>Ecdysozoa</taxon>
        <taxon>Arthropoda</taxon>
        <taxon>Crustacea</taxon>
        <taxon>Multicrustacea</taxon>
        <taxon>Malacostraca</taxon>
        <taxon>Eumalacostraca</taxon>
        <taxon>Peracarida</taxon>
        <taxon>Amphipoda</taxon>
        <taxon>Senticaudata</taxon>
        <taxon>Talitrida</taxon>
        <taxon>Talitroidea</taxon>
        <taxon>Hyalellidae</taxon>
        <taxon>Hyalella</taxon>
    </lineage>
</organism>
<dbReference type="Pfam" id="PF06372">
    <property type="entry name" value="Gemin6"/>
    <property type="match status" value="1"/>
</dbReference>
<keyword evidence="2" id="KW-1185">Reference proteome</keyword>
<feature type="domain" description="AD" evidence="1">
    <location>
        <begin position="91"/>
        <end position="188"/>
    </location>
</feature>
<dbReference type="PROSITE" id="PS52001">
    <property type="entry name" value="AD"/>
    <property type="match status" value="1"/>
</dbReference>
<dbReference type="GO" id="GO:0005634">
    <property type="term" value="C:nucleus"/>
    <property type="evidence" value="ECO:0007669"/>
    <property type="project" value="InterPro"/>
</dbReference>
<dbReference type="GO" id="GO:0000387">
    <property type="term" value="P:spliceosomal snRNP assembly"/>
    <property type="evidence" value="ECO:0007669"/>
    <property type="project" value="TreeGrafter"/>
</dbReference>
<dbReference type="GeneID" id="108682932"/>